<dbReference type="InterPro" id="IPR006311">
    <property type="entry name" value="TAT_signal"/>
</dbReference>
<evidence type="ECO:0000313" key="5">
    <source>
        <dbReference type="Proteomes" id="UP001223978"/>
    </source>
</evidence>
<dbReference type="NCBIfam" id="TIGR01409">
    <property type="entry name" value="TAT_signal_seq"/>
    <property type="match status" value="1"/>
</dbReference>
<evidence type="ECO:0000256" key="1">
    <source>
        <dbReference type="SAM" id="MobiDB-lite"/>
    </source>
</evidence>
<protein>
    <submittedName>
        <fullName evidence="4">Twin-arginine translocation signal domain-containing protein</fullName>
    </submittedName>
</protein>
<dbReference type="PROSITE" id="PS51318">
    <property type="entry name" value="TAT"/>
    <property type="match status" value="1"/>
</dbReference>
<name>A0ABT6SBA3_9ACTN</name>
<evidence type="ECO:0000313" key="4">
    <source>
        <dbReference type="EMBL" id="MDI3405482.1"/>
    </source>
</evidence>
<evidence type="ECO:0000259" key="2">
    <source>
        <dbReference type="Pfam" id="PF03644"/>
    </source>
</evidence>
<dbReference type="Gene3D" id="3.20.20.80">
    <property type="entry name" value="Glycosidases"/>
    <property type="match status" value="1"/>
</dbReference>
<feature type="compositionally biased region" description="Basic and acidic residues" evidence="1">
    <location>
        <begin position="410"/>
        <end position="419"/>
    </location>
</feature>
<evidence type="ECO:0000259" key="3">
    <source>
        <dbReference type="Pfam" id="PF21910"/>
    </source>
</evidence>
<proteinExistence type="predicted"/>
<reference evidence="4 5" key="1">
    <citation type="submission" date="2023-05" db="EMBL/GenBank/DDBJ databases">
        <title>Draft genome sequence of Streptomyces sp. B-S-A6 isolated from a cave soil in Thailand.</title>
        <authorList>
            <person name="Chamroensaksri N."/>
            <person name="Muangham S."/>
        </authorList>
    </citation>
    <scope>NUCLEOTIDE SEQUENCE [LARGE SCALE GENOMIC DNA]</scope>
    <source>
        <strain evidence="4 5">B-S-A6</strain>
    </source>
</reference>
<feature type="region of interest" description="Disordered" evidence="1">
    <location>
        <begin position="388"/>
        <end position="419"/>
    </location>
</feature>
<dbReference type="InterPro" id="IPR054110">
    <property type="entry name" value="EndoD-like_D2"/>
</dbReference>
<dbReference type="PANTHER" id="PTHR13246">
    <property type="entry name" value="ENDO BETA N-ACETYLGLUCOSAMINIDASE"/>
    <property type="match status" value="1"/>
</dbReference>
<dbReference type="Pfam" id="PF03644">
    <property type="entry name" value="Glyco_hydro_85"/>
    <property type="match status" value="1"/>
</dbReference>
<accession>A0ABT6SBA3</accession>
<dbReference type="InterPro" id="IPR005201">
    <property type="entry name" value="TIM_ENGase"/>
</dbReference>
<feature type="domain" description="Endo-beta-N-acetylglucosaminidase D-like D2" evidence="3">
    <location>
        <begin position="628"/>
        <end position="716"/>
    </location>
</feature>
<sequence>MDRKDRKDRQGRMDRRTFLGMLGAAGVTIGLAGPVGPFALPASAAADPAPGRAPHQPFMHGYDAASLKSWTPQSDRWAKYFRSRVPLATRIAPFAATQANPDLETGAQLMNLSYDYDNSFFTAYKYNDVYARRLLRFWQYTDLYGSWHGMPVDGSPTDEPDHGLINLPNPGYTDAAHRNGAKSLGCWFWPRNGEFADYLEQRADGSFPVADKLIEMAEYFGFDGYFINQEAETAPADAAKLMEMLKYLRTQAPEGFHVQWYDTIMVNGKLDYQNQLNDSNAPWIQDGDTPVNNSLFANYWMPDDAQVEKSVETAKKLGLDPYDVVFHGTENEKYGYNPPYDTRLVFPEGKPARTSWALFGSHFAWDRYPDRENPDAQPAVFQRERRYWSGPNEDPTRTGRTEYVPWPNEDDGKPRDADNHKKWDGVARYITERSVIGAFPFVTRFNTGHGRAFFLDGEKASSREWNNASIQDLLPTWQFWTRSDGTPVTVDYDYTRAYDGGSSLRLSGELGPENATTVRLFKTALDVGGDERLSVTFLTGRAGAESGLEVGLLFADDPERFEWLPAGRAEGAGWTTAVRRLDAYKGRTIAAVGVRVSAAKLGEYALNIGELALLGGSAERPQAPAGFAVDQVHVAEDGKTAEVFLSWQLKGQGVWYYDIHRELPDGQRESVGRIYDEVYYVKSLARAGTEGTTRLQLVAVSPDGTRSAPASADVRWS</sequence>
<dbReference type="Gene3D" id="2.60.40.10">
    <property type="entry name" value="Immunoglobulins"/>
    <property type="match status" value="1"/>
</dbReference>
<dbReference type="InterPro" id="IPR013783">
    <property type="entry name" value="Ig-like_fold"/>
</dbReference>
<gene>
    <name evidence="4" type="ORF">QIS96_16845</name>
</gene>
<dbReference type="EMBL" id="JASCIQ010000016">
    <property type="protein sequence ID" value="MDI3405482.1"/>
    <property type="molecule type" value="Genomic_DNA"/>
</dbReference>
<dbReference type="Pfam" id="PF21910">
    <property type="entry name" value="GH85_C"/>
    <property type="match status" value="1"/>
</dbReference>
<dbReference type="Proteomes" id="UP001223978">
    <property type="component" value="Unassembled WGS sequence"/>
</dbReference>
<dbReference type="PANTHER" id="PTHR13246:SF1">
    <property type="entry name" value="CYTOSOLIC ENDO-BETA-N-ACETYLGLUCOSAMINIDASE"/>
    <property type="match status" value="1"/>
</dbReference>
<dbReference type="InterPro" id="IPR019546">
    <property type="entry name" value="TAT_signal_bac_arc"/>
</dbReference>
<dbReference type="RefSeq" id="WP_282543421.1">
    <property type="nucleotide sequence ID" value="NZ_JASCIQ010000016.1"/>
</dbReference>
<dbReference type="Gene3D" id="2.60.120.260">
    <property type="entry name" value="Galactose-binding domain-like"/>
    <property type="match status" value="1"/>
</dbReference>
<dbReference type="InterPro" id="IPR032979">
    <property type="entry name" value="ENGase"/>
</dbReference>
<feature type="domain" description="Cytosolic endo-beta-N-acetylglucosaminidase TIM barrel" evidence="2">
    <location>
        <begin position="134"/>
        <end position="453"/>
    </location>
</feature>
<comment type="caution">
    <text evidence="4">The sequence shown here is derived from an EMBL/GenBank/DDBJ whole genome shotgun (WGS) entry which is preliminary data.</text>
</comment>
<organism evidence="4 5">
    <name type="scientific">Streptomyces cavernicola</name>
    <dbReference type="NCBI Taxonomy" id="3043613"/>
    <lineage>
        <taxon>Bacteria</taxon>
        <taxon>Bacillati</taxon>
        <taxon>Actinomycetota</taxon>
        <taxon>Actinomycetes</taxon>
        <taxon>Kitasatosporales</taxon>
        <taxon>Streptomycetaceae</taxon>
        <taxon>Streptomyces</taxon>
    </lineage>
</organism>
<keyword evidence="5" id="KW-1185">Reference proteome</keyword>